<protein>
    <submittedName>
        <fullName evidence="2">Uncharacterized protein</fullName>
    </submittedName>
</protein>
<organism evidence="2 3">
    <name type="scientific">Hamiltosporidium tvaerminnensis</name>
    <dbReference type="NCBI Taxonomy" id="1176355"/>
    <lineage>
        <taxon>Eukaryota</taxon>
        <taxon>Fungi</taxon>
        <taxon>Fungi incertae sedis</taxon>
        <taxon>Microsporidia</taxon>
        <taxon>Dubosqiidae</taxon>
        <taxon>Hamiltosporidium</taxon>
    </lineage>
</organism>
<reference evidence="2 3" key="1">
    <citation type="submission" date="2017-12" db="EMBL/GenBank/DDBJ databases">
        <authorList>
            <person name="Pombert J.-F."/>
            <person name="Haag K.L."/>
            <person name="Ebert D."/>
        </authorList>
    </citation>
    <scope>NUCLEOTIDE SEQUENCE [LARGE SCALE GENOMIC DNA]</scope>
    <source>
        <strain evidence="2">IL-G-3</strain>
    </source>
</reference>
<gene>
    <name evidence="2" type="ORF">CWI38_0240p0010</name>
</gene>
<dbReference type="EMBL" id="PITK01000240">
    <property type="protein sequence ID" value="TBU18500.1"/>
    <property type="molecule type" value="Genomic_DNA"/>
</dbReference>
<sequence length="106" mass="11601">MEISKKEIIIICCILGILSTMAITYKLIQNKKDSNKKNDGKKPENQKLKAKEKESPNITKNIPKISHNVSPHNVSPPPLPSDIPTPPPLPSDIPSPPPLPSEIPTP</sequence>
<comment type="caution">
    <text evidence="2">The sequence shown here is derived from an EMBL/GenBank/DDBJ whole genome shotgun (WGS) entry which is preliminary data.</text>
</comment>
<feature type="compositionally biased region" description="Basic and acidic residues" evidence="1">
    <location>
        <begin position="30"/>
        <end position="55"/>
    </location>
</feature>
<dbReference type="Proteomes" id="UP000292282">
    <property type="component" value="Unassembled WGS sequence"/>
</dbReference>
<evidence type="ECO:0000313" key="3">
    <source>
        <dbReference type="Proteomes" id="UP000292282"/>
    </source>
</evidence>
<feature type="region of interest" description="Disordered" evidence="1">
    <location>
        <begin position="30"/>
        <end position="106"/>
    </location>
</feature>
<accession>A0A4Q9M202</accession>
<dbReference type="AlphaFoldDB" id="A0A4Q9M202"/>
<name>A0A4Q9M202_9MICR</name>
<keyword evidence="3" id="KW-1185">Reference proteome</keyword>
<feature type="non-terminal residue" evidence="2">
    <location>
        <position position="106"/>
    </location>
</feature>
<evidence type="ECO:0000313" key="2">
    <source>
        <dbReference type="EMBL" id="TBU18500.1"/>
    </source>
</evidence>
<feature type="compositionally biased region" description="Pro residues" evidence="1">
    <location>
        <begin position="74"/>
        <end position="106"/>
    </location>
</feature>
<dbReference type="VEuPathDB" id="MicrosporidiaDB:CWI38_0240p0010"/>
<proteinExistence type="predicted"/>
<evidence type="ECO:0000256" key="1">
    <source>
        <dbReference type="SAM" id="MobiDB-lite"/>
    </source>
</evidence>